<dbReference type="EMBL" id="CP036170">
    <property type="protein sequence ID" value="QBF75570.1"/>
    <property type="molecule type" value="Genomic_DNA"/>
</dbReference>
<dbReference type="RefSeq" id="WP_004606112.1">
    <property type="nucleotide sequence ID" value="NZ_CP036170.1"/>
</dbReference>
<proteinExistence type="predicted"/>
<dbReference type="AlphaFoldDB" id="B0NAU2"/>
<evidence type="ECO:0000313" key="1">
    <source>
        <dbReference type="EMBL" id="QBF75570.1"/>
    </source>
</evidence>
<dbReference type="HOGENOM" id="CLU_2449443_0_0_9"/>
<dbReference type="STRING" id="411468.CLOSCI_00561"/>
<accession>B0NAU2</accession>
<gene>
    <name evidence="1" type="ORF">HDCHBGLK_02981</name>
</gene>
<sequence length="89" mass="10552">MTAIKRYIRIFRRKRQQARTRRKANQYLIEVFSLTKCGTLSELDFSAGYYTGIVTKAAELGEITEQQRDEVLRVLHHIHKGEREIKEKE</sequence>
<organism evidence="1 2">
    <name type="scientific">Clostridium scindens (strain ATCC 35704 / DSM 5676 / VPI 13733 / 19)</name>
    <dbReference type="NCBI Taxonomy" id="411468"/>
    <lineage>
        <taxon>Bacteria</taxon>
        <taxon>Bacillati</taxon>
        <taxon>Bacillota</taxon>
        <taxon>Clostridia</taxon>
        <taxon>Lachnospirales</taxon>
        <taxon>Lachnospiraceae</taxon>
    </lineage>
</organism>
<name>B0NAU2_CLOS5</name>
<dbReference type="OrthoDB" id="2086757at2"/>
<evidence type="ECO:0000313" key="2">
    <source>
        <dbReference type="Proteomes" id="UP000289664"/>
    </source>
</evidence>
<keyword evidence="2" id="KW-1185">Reference proteome</keyword>
<reference evidence="1 2" key="1">
    <citation type="journal article" date="2019" name="Appl. Environ. Microbiol.">
        <title>Clostridium scindens ATCC 35704: integration of nutritional requirements, the complete genome sequence, and global transcriptional responses to bile acids.</title>
        <authorList>
            <person name="Devendran S."/>
            <person name="Shrestha R."/>
            <person name="Alves J.M.P."/>
            <person name="Wolf P.G."/>
            <person name="Ly L."/>
            <person name="Hernandez A.G."/>
            <person name="Mendez-Garcia C."/>
            <person name="Inboden A."/>
            <person name="Wiley J."/>
            <person name="Paul O."/>
            <person name="Allen A."/>
            <person name="Springer E."/>
            <person name="Wright C.L."/>
            <person name="Fields C.J."/>
            <person name="Daniel S.L."/>
            <person name="Ridlon J.M."/>
        </authorList>
    </citation>
    <scope>NUCLEOTIDE SEQUENCE [LARGE SCALE GENOMIC DNA]</scope>
    <source>
        <strain evidence="1 2">ATCC 35704</strain>
    </source>
</reference>
<dbReference type="KEGG" id="csci:HDCHBGLK_02981"/>
<dbReference type="Proteomes" id="UP000289664">
    <property type="component" value="Chromosome"/>
</dbReference>
<dbReference type="GeneID" id="62697167"/>
<protein>
    <submittedName>
        <fullName evidence="1">Uncharacterized protein</fullName>
    </submittedName>
</protein>